<evidence type="ECO:0000256" key="3">
    <source>
        <dbReference type="ARBA" id="ARBA00022741"/>
    </source>
</evidence>
<dbReference type="GO" id="GO:0016887">
    <property type="term" value="F:ATP hydrolysis activity"/>
    <property type="evidence" value="ECO:0007669"/>
    <property type="project" value="InterPro"/>
</dbReference>
<evidence type="ECO:0000256" key="2">
    <source>
        <dbReference type="ARBA" id="ARBA00022448"/>
    </source>
</evidence>
<sequence length="252" mass="28072">MELKIDGLSKHYGDKKALDHFTVTFQEGLYGILGANGAGKSTLMNLITDNIRRTSGEILFNGEEILKLGKKFRTKVGYMPQQQGFYDQFSGRAFLHYIAELKEISKKQAKVQVEELLKLVNLDVDAHRKVGGYSGGMKQRLLLAQALLGNPSVLILDEPTAGLDPKERIRLRRYIHELGKNKIVLLATHIVGDVESIADQILLMQSGSLVKMGTVEELLESVKGQVKETVTGTLSLEDVYLHYLAEEEEMAV</sequence>
<dbReference type="PANTHER" id="PTHR43335:SF2">
    <property type="entry name" value="ABC TRANSPORTER, ATP-BINDING PROTEIN"/>
    <property type="match status" value="1"/>
</dbReference>
<dbReference type="EMBL" id="SGXF01000005">
    <property type="protein sequence ID" value="RZS94142.1"/>
    <property type="molecule type" value="Genomic_DNA"/>
</dbReference>
<dbReference type="Pfam" id="PF00005">
    <property type="entry name" value="ABC_tran"/>
    <property type="match status" value="1"/>
</dbReference>
<evidence type="ECO:0000313" key="7">
    <source>
        <dbReference type="Proteomes" id="UP000292927"/>
    </source>
</evidence>
<evidence type="ECO:0000313" key="6">
    <source>
        <dbReference type="EMBL" id="RZS94142.1"/>
    </source>
</evidence>
<organism evidence="6 7">
    <name type="scientific">Cuneatibacter caecimuris</name>
    <dbReference type="NCBI Taxonomy" id="1796618"/>
    <lineage>
        <taxon>Bacteria</taxon>
        <taxon>Bacillati</taxon>
        <taxon>Bacillota</taxon>
        <taxon>Clostridia</taxon>
        <taxon>Lachnospirales</taxon>
        <taxon>Lachnospiraceae</taxon>
        <taxon>Cuneatibacter</taxon>
    </lineage>
</organism>
<evidence type="ECO:0000256" key="1">
    <source>
        <dbReference type="ARBA" id="ARBA00005417"/>
    </source>
</evidence>
<dbReference type="PROSITE" id="PS00211">
    <property type="entry name" value="ABC_TRANSPORTER_1"/>
    <property type="match status" value="1"/>
</dbReference>
<dbReference type="InterPro" id="IPR003439">
    <property type="entry name" value="ABC_transporter-like_ATP-bd"/>
</dbReference>
<feature type="domain" description="ABC transporter" evidence="5">
    <location>
        <begin position="3"/>
        <end position="231"/>
    </location>
</feature>
<dbReference type="InterPro" id="IPR003593">
    <property type="entry name" value="AAA+_ATPase"/>
</dbReference>
<dbReference type="PROSITE" id="PS50893">
    <property type="entry name" value="ABC_TRANSPORTER_2"/>
    <property type="match status" value="1"/>
</dbReference>
<dbReference type="Gene3D" id="3.40.50.300">
    <property type="entry name" value="P-loop containing nucleotide triphosphate hydrolases"/>
    <property type="match status" value="1"/>
</dbReference>
<gene>
    <name evidence="6" type="ORF">EV209_2510</name>
</gene>
<dbReference type="GO" id="GO:0005524">
    <property type="term" value="F:ATP binding"/>
    <property type="evidence" value="ECO:0007669"/>
    <property type="project" value="UniProtKB-KW"/>
</dbReference>
<dbReference type="InterPro" id="IPR017871">
    <property type="entry name" value="ABC_transporter-like_CS"/>
</dbReference>
<keyword evidence="7" id="KW-1185">Reference proteome</keyword>
<evidence type="ECO:0000256" key="4">
    <source>
        <dbReference type="ARBA" id="ARBA00022840"/>
    </source>
</evidence>
<comment type="caution">
    <text evidence="6">The sequence shown here is derived from an EMBL/GenBank/DDBJ whole genome shotgun (WGS) entry which is preliminary data.</text>
</comment>
<dbReference type="InterPro" id="IPR027417">
    <property type="entry name" value="P-loop_NTPase"/>
</dbReference>
<name>A0A4Q7P618_9FIRM</name>
<dbReference type="RefSeq" id="WP_130435774.1">
    <property type="nucleotide sequence ID" value="NZ_SGXF01000005.1"/>
</dbReference>
<dbReference type="Proteomes" id="UP000292927">
    <property type="component" value="Unassembled WGS sequence"/>
</dbReference>
<reference evidence="6 7" key="1">
    <citation type="submission" date="2019-02" db="EMBL/GenBank/DDBJ databases">
        <title>Genomic Encyclopedia of Type Strains, Phase IV (KMG-IV): sequencing the most valuable type-strain genomes for metagenomic binning, comparative biology and taxonomic classification.</title>
        <authorList>
            <person name="Goeker M."/>
        </authorList>
    </citation>
    <scope>NUCLEOTIDE SEQUENCE [LARGE SCALE GENOMIC DNA]</scope>
    <source>
        <strain evidence="6 7">DSM 29486</strain>
    </source>
</reference>
<dbReference type="SMART" id="SM00382">
    <property type="entry name" value="AAA"/>
    <property type="match status" value="1"/>
</dbReference>
<keyword evidence="4" id="KW-0067">ATP-binding</keyword>
<accession>A0A4Q7P618</accession>
<keyword evidence="3" id="KW-0547">Nucleotide-binding</keyword>
<dbReference type="PANTHER" id="PTHR43335">
    <property type="entry name" value="ABC TRANSPORTER, ATP-BINDING PROTEIN"/>
    <property type="match status" value="1"/>
</dbReference>
<keyword evidence="2" id="KW-0813">Transport</keyword>
<dbReference type="OrthoDB" id="9775135at2"/>
<dbReference type="AlphaFoldDB" id="A0A4Q7P618"/>
<proteinExistence type="inferred from homology"/>
<comment type="similarity">
    <text evidence="1">Belongs to the ABC transporter superfamily.</text>
</comment>
<protein>
    <submittedName>
        <fullName evidence="6">ABC-type multidrug transport system ATPase subunit</fullName>
    </submittedName>
</protein>
<dbReference type="SUPFAM" id="SSF52540">
    <property type="entry name" value="P-loop containing nucleoside triphosphate hydrolases"/>
    <property type="match status" value="1"/>
</dbReference>
<evidence type="ECO:0000259" key="5">
    <source>
        <dbReference type="PROSITE" id="PS50893"/>
    </source>
</evidence>